<gene>
    <name evidence="1" type="ORF">H257_11207</name>
</gene>
<evidence type="ECO:0000313" key="1">
    <source>
        <dbReference type="EMBL" id="ETV74281.1"/>
    </source>
</evidence>
<dbReference type="EMBL" id="KI913145">
    <property type="protein sequence ID" value="ETV74281.1"/>
    <property type="molecule type" value="Genomic_DNA"/>
</dbReference>
<dbReference type="AlphaFoldDB" id="W4G4R9"/>
<dbReference type="RefSeq" id="XP_009836387.1">
    <property type="nucleotide sequence ID" value="XM_009838085.1"/>
</dbReference>
<accession>W4G4R9</accession>
<dbReference type="GeneID" id="20813203"/>
<reference evidence="1" key="1">
    <citation type="submission" date="2013-12" db="EMBL/GenBank/DDBJ databases">
        <title>The Genome Sequence of Aphanomyces astaci APO3.</title>
        <authorList>
            <consortium name="The Broad Institute Genomics Platform"/>
            <person name="Russ C."/>
            <person name="Tyler B."/>
            <person name="van West P."/>
            <person name="Dieguez-Uribeondo J."/>
            <person name="Young S.K."/>
            <person name="Zeng Q."/>
            <person name="Gargeya S."/>
            <person name="Fitzgerald M."/>
            <person name="Abouelleil A."/>
            <person name="Alvarado L."/>
            <person name="Chapman S.B."/>
            <person name="Gainer-Dewar J."/>
            <person name="Goldberg J."/>
            <person name="Griggs A."/>
            <person name="Gujja S."/>
            <person name="Hansen M."/>
            <person name="Howarth C."/>
            <person name="Imamovic A."/>
            <person name="Ireland A."/>
            <person name="Larimer J."/>
            <person name="McCowan C."/>
            <person name="Murphy C."/>
            <person name="Pearson M."/>
            <person name="Poon T.W."/>
            <person name="Priest M."/>
            <person name="Roberts A."/>
            <person name="Saif S."/>
            <person name="Shea T."/>
            <person name="Sykes S."/>
            <person name="Wortman J."/>
            <person name="Nusbaum C."/>
            <person name="Birren B."/>
        </authorList>
    </citation>
    <scope>NUCLEOTIDE SEQUENCE [LARGE SCALE GENOMIC DNA]</scope>
    <source>
        <strain evidence="1">APO3</strain>
    </source>
</reference>
<protein>
    <submittedName>
        <fullName evidence="1">Uncharacterized protein</fullName>
    </submittedName>
</protein>
<organism evidence="1">
    <name type="scientific">Aphanomyces astaci</name>
    <name type="common">Crayfish plague agent</name>
    <dbReference type="NCBI Taxonomy" id="112090"/>
    <lineage>
        <taxon>Eukaryota</taxon>
        <taxon>Sar</taxon>
        <taxon>Stramenopiles</taxon>
        <taxon>Oomycota</taxon>
        <taxon>Saprolegniomycetes</taxon>
        <taxon>Saprolegniales</taxon>
        <taxon>Verrucalvaceae</taxon>
        <taxon>Aphanomyces</taxon>
    </lineage>
</organism>
<proteinExistence type="predicted"/>
<name>W4G4R9_APHAT</name>
<dbReference type="VEuPathDB" id="FungiDB:H257_11207"/>
<sequence>MTAWTELKGRVRQNLHPNIVTLSVGRSGQGKPDGDAYLFGFDPNLFRRVLMHLRAGKASPIDDELSEAERDKYASMMHI</sequence>